<organism evidence="2 3">
    <name type="scientific">Methylobacterium terricola</name>
    <dbReference type="NCBI Taxonomy" id="2583531"/>
    <lineage>
        <taxon>Bacteria</taxon>
        <taxon>Pseudomonadati</taxon>
        <taxon>Pseudomonadota</taxon>
        <taxon>Alphaproteobacteria</taxon>
        <taxon>Hyphomicrobiales</taxon>
        <taxon>Methylobacteriaceae</taxon>
        <taxon>Methylobacterium</taxon>
    </lineage>
</organism>
<accession>A0A5C4LML3</accession>
<comment type="caution">
    <text evidence="2">The sequence shown here is derived from an EMBL/GenBank/DDBJ whole genome shotgun (WGS) entry which is preliminary data.</text>
</comment>
<sequence>MPRHAAVIGAGIVGVPTAHEPVRDGVQVVRVEPGGPQATACGLSPAPVVPVPMPGLGRKGPGDRLGPTGP</sequence>
<gene>
    <name evidence="2" type="ORF">FF100_10140</name>
</gene>
<protein>
    <submittedName>
        <fullName evidence="2">Uncharacterized protein</fullName>
    </submittedName>
</protein>
<proteinExistence type="predicted"/>
<evidence type="ECO:0000313" key="2">
    <source>
        <dbReference type="EMBL" id="TNC14496.1"/>
    </source>
</evidence>
<dbReference type="RefSeq" id="WP_139035577.1">
    <property type="nucleotide sequence ID" value="NZ_VDDA01000003.1"/>
</dbReference>
<name>A0A5C4LML3_9HYPH</name>
<feature type="region of interest" description="Disordered" evidence="1">
    <location>
        <begin position="40"/>
        <end position="70"/>
    </location>
</feature>
<evidence type="ECO:0000313" key="3">
    <source>
        <dbReference type="Proteomes" id="UP000305267"/>
    </source>
</evidence>
<dbReference type="AlphaFoldDB" id="A0A5C4LML3"/>
<dbReference type="InterPro" id="IPR036188">
    <property type="entry name" value="FAD/NAD-bd_sf"/>
</dbReference>
<dbReference type="SUPFAM" id="SSF51905">
    <property type="entry name" value="FAD/NAD(P)-binding domain"/>
    <property type="match status" value="1"/>
</dbReference>
<dbReference type="EMBL" id="VDDA01000003">
    <property type="protein sequence ID" value="TNC14496.1"/>
    <property type="molecule type" value="Genomic_DNA"/>
</dbReference>
<dbReference type="OrthoDB" id="9805337at2"/>
<reference evidence="2 3" key="1">
    <citation type="submission" date="2019-06" db="EMBL/GenBank/DDBJ databases">
        <title>Genome of Methylobacterium sp. 17Sr1-39.</title>
        <authorList>
            <person name="Seo T."/>
        </authorList>
    </citation>
    <scope>NUCLEOTIDE SEQUENCE [LARGE SCALE GENOMIC DNA]</scope>
    <source>
        <strain evidence="2 3">17Sr1-39</strain>
    </source>
</reference>
<evidence type="ECO:0000256" key="1">
    <source>
        <dbReference type="SAM" id="MobiDB-lite"/>
    </source>
</evidence>
<keyword evidence="3" id="KW-1185">Reference proteome</keyword>
<dbReference type="Proteomes" id="UP000305267">
    <property type="component" value="Unassembled WGS sequence"/>
</dbReference>